<comment type="caution">
    <text evidence="1">The sequence shown here is derived from an EMBL/GenBank/DDBJ whole genome shotgun (WGS) entry which is preliminary data.</text>
</comment>
<dbReference type="Proteomes" id="UP000789525">
    <property type="component" value="Unassembled WGS sequence"/>
</dbReference>
<name>A0ACA9PG86_9GLOM</name>
<evidence type="ECO:0000313" key="1">
    <source>
        <dbReference type="EMBL" id="CAG8704660.1"/>
    </source>
</evidence>
<feature type="non-terminal residue" evidence="1">
    <location>
        <position position="1"/>
    </location>
</feature>
<sequence>RVVHASLKGLASRSVSANQPRTPLPHRASKKIGYSRNNAKAMPRWYEFNQMKKAGTPWTLPFQDLTKKSV</sequence>
<proteinExistence type="predicted"/>
<keyword evidence="2" id="KW-1185">Reference proteome</keyword>
<reference evidence="1" key="1">
    <citation type="submission" date="2021-06" db="EMBL/GenBank/DDBJ databases">
        <authorList>
            <person name="Kallberg Y."/>
            <person name="Tangrot J."/>
            <person name="Rosling A."/>
        </authorList>
    </citation>
    <scope>NUCLEOTIDE SEQUENCE</scope>
    <source>
        <strain evidence="1">CL356</strain>
    </source>
</reference>
<accession>A0ACA9PG86</accession>
<dbReference type="EMBL" id="CAJVPT010033407">
    <property type="protein sequence ID" value="CAG8704660.1"/>
    <property type="molecule type" value="Genomic_DNA"/>
</dbReference>
<organism evidence="1 2">
    <name type="scientific">Acaulospora colombiana</name>
    <dbReference type="NCBI Taxonomy" id="27376"/>
    <lineage>
        <taxon>Eukaryota</taxon>
        <taxon>Fungi</taxon>
        <taxon>Fungi incertae sedis</taxon>
        <taxon>Mucoromycota</taxon>
        <taxon>Glomeromycotina</taxon>
        <taxon>Glomeromycetes</taxon>
        <taxon>Diversisporales</taxon>
        <taxon>Acaulosporaceae</taxon>
        <taxon>Acaulospora</taxon>
    </lineage>
</organism>
<evidence type="ECO:0000313" key="2">
    <source>
        <dbReference type="Proteomes" id="UP000789525"/>
    </source>
</evidence>
<protein>
    <submittedName>
        <fullName evidence="1">11544_t:CDS:1</fullName>
    </submittedName>
</protein>
<gene>
    <name evidence="1" type="ORF">ACOLOM_LOCUS10397</name>
</gene>